<dbReference type="RefSeq" id="WP_179743486.1">
    <property type="nucleotide sequence ID" value="NZ_JACCAS010000001.1"/>
</dbReference>
<dbReference type="AlphaFoldDB" id="A0A7Y9WKB2"/>
<reference evidence="2 3" key="1">
    <citation type="submission" date="2020-07" db="EMBL/GenBank/DDBJ databases">
        <title>Exploring microbial biodiversity for novel pathways involved in the catabolism of aromatic compounds derived from lignin.</title>
        <authorList>
            <person name="Elkins J."/>
        </authorList>
    </citation>
    <scope>NUCLEOTIDE SEQUENCE [LARGE SCALE GENOMIC DNA]</scope>
    <source>
        <strain evidence="2 3">H2C3C</strain>
    </source>
</reference>
<keyword evidence="3" id="KW-1185">Reference proteome</keyword>
<organism evidence="2 3">
    <name type="scientific">Paraburkholderia bryophila</name>
    <dbReference type="NCBI Taxonomy" id="420952"/>
    <lineage>
        <taxon>Bacteria</taxon>
        <taxon>Pseudomonadati</taxon>
        <taxon>Pseudomonadota</taxon>
        <taxon>Betaproteobacteria</taxon>
        <taxon>Burkholderiales</taxon>
        <taxon>Burkholderiaceae</taxon>
        <taxon>Paraburkholderia</taxon>
    </lineage>
</organism>
<gene>
    <name evidence="2" type="ORF">GGD40_001946</name>
</gene>
<evidence type="ECO:0000313" key="2">
    <source>
        <dbReference type="EMBL" id="NYH22467.1"/>
    </source>
</evidence>
<name>A0A7Y9WKB2_9BURK</name>
<protein>
    <submittedName>
        <fullName evidence="2">Uncharacterized protein</fullName>
    </submittedName>
</protein>
<dbReference type="EMBL" id="JACCAS010000001">
    <property type="protein sequence ID" value="NYH22467.1"/>
    <property type="molecule type" value="Genomic_DNA"/>
</dbReference>
<accession>A0A7Y9WKB2</accession>
<feature type="region of interest" description="Disordered" evidence="1">
    <location>
        <begin position="138"/>
        <end position="182"/>
    </location>
</feature>
<proteinExistence type="predicted"/>
<dbReference type="Proteomes" id="UP000540929">
    <property type="component" value="Unassembled WGS sequence"/>
</dbReference>
<evidence type="ECO:0000313" key="3">
    <source>
        <dbReference type="Proteomes" id="UP000540929"/>
    </source>
</evidence>
<evidence type="ECO:0000256" key="1">
    <source>
        <dbReference type="SAM" id="MobiDB-lite"/>
    </source>
</evidence>
<comment type="caution">
    <text evidence="2">The sequence shown here is derived from an EMBL/GenBank/DDBJ whole genome shotgun (WGS) entry which is preliminary data.</text>
</comment>
<feature type="compositionally biased region" description="Basic and acidic residues" evidence="1">
    <location>
        <begin position="157"/>
        <end position="173"/>
    </location>
</feature>
<sequence>MTQPSESNLLLLRSASARKVGTRSTGSIQYVLLCDSAHESLYIRIACNEGGGYFSKEIVPFTRAKECVSGFSPDRAIPSKVFAPAFIGRSSNNAGFLAAILRAEELLAAAPGTDFQHVVTGDWNEWEATALKLDGTPIPAVEAPIGSDDGAQSENASNDRPEHTEHTKPEKGRKAPRSGGSR</sequence>